<dbReference type="Gene3D" id="3.30.420.140">
    <property type="entry name" value="YqgF/RNase H-like domain"/>
    <property type="match status" value="1"/>
</dbReference>
<keyword evidence="4" id="KW-1185">Reference proteome</keyword>
<dbReference type="Pfam" id="PF16921">
    <property type="entry name" value="Tex_YqgF"/>
    <property type="match status" value="1"/>
</dbReference>
<accession>A0ABM1TH60</accession>
<reference evidence="5" key="1">
    <citation type="submission" date="2025-08" db="UniProtKB">
        <authorList>
            <consortium name="RefSeq"/>
        </authorList>
    </citation>
    <scope>IDENTIFICATION</scope>
    <source>
        <tissue evidence="5">Muscle</tissue>
    </source>
</reference>
<dbReference type="SUPFAM" id="SSF158832">
    <property type="entry name" value="Tex N-terminal region-like"/>
    <property type="match status" value="1"/>
</dbReference>
<dbReference type="InterPro" id="IPR023323">
    <property type="entry name" value="Tex-like_dom_sf"/>
</dbReference>
<keyword evidence="1" id="KW-0175">Coiled coil</keyword>
<dbReference type="PANTHER" id="PTHR10724">
    <property type="entry name" value="30S RIBOSOMAL PROTEIN S1"/>
    <property type="match status" value="1"/>
</dbReference>
<evidence type="ECO:0000313" key="5">
    <source>
        <dbReference type="RefSeq" id="XP_022255216.1"/>
    </source>
</evidence>
<proteinExistence type="predicted"/>
<dbReference type="Pfam" id="PF09371">
    <property type="entry name" value="Tex_N"/>
    <property type="match status" value="1"/>
</dbReference>
<name>A0ABM1TH60_LIMPO</name>
<dbReference type="Gene3D" id="1.10.10.650">
    <property type="entry name" value="RuvA domain 2-like"/>
    <property type="match status" value="1"/>
</dbReference>
<dbReference type="InterPro" id="IPR006641">
    <property type="entry name" value="YqgF/RNaseH-like_dom"/>
</dbReference>
<dbReference type="InterPro" id="IPR055179">
    <property type="entry name" value="Tex-like_central_region"/>
</dbReference>
<dbReference type="RefSeq" id="XP_022255216.1">
    <property type="nucleotide sequence ID" value="XM_022399508.1"/>
</dbReference>
<dbReference type="InterPro" id="IPR018974">
    <property type="entry name" value="Tex-like_N"/>
</dbReference>
<dbReference type="SUPFAM" id="SSF53098">
    <property type="entry name" value="Ribonuclease H-like"/>
    <property type="match status" value="1"/>
</dbReference>
<evidence type="ECO:0000259" key="3">
    <source>
        <dbReference type="SMART" id="SM00732"/>
    </source>
</evidence>
<evidence type="ECO:0000256" key="1">
    <source>
        <dbReference type="SAM" id="Coils"/>
    </source>
</evidence>
<protein>
    <submittedName>
        <fullName evidence="5">S1 RNA-binding domain-containing protein 1-like</fullName>
    </submittedName>
</protein>
<dbReference type="Proteomes" id="UP000694941">
    <property type="component" value="Unplaced"/>
</dbReference>
<dbReference type="GeneID" id="111088697"/>
<gene>
    <name evidence="5" type="primary">LOC111088697</name>
</gene>
<dbReference type="Gene3D" id="1.10.3500.10">
    <property type="entry name" value="Tex N-terminal region-like"/>
    <property type="match status" value="1"/>
</dbReference>
<dbReference type="InterPro" id="IPR012337">
    <property type="entry name" value="RNaseH-like_sf"/>
</dbReference>
<feature type="coiled-coil region" evidence="1">
    <location>
        <begin position="113"/>
        <end position="140"/>
    </location>
</feature>
<dbReference type="InterPro" id="IPR032639">
    <property type="entry name" value="Tex_YqgF"/>
</dbReference>
<dbReference type="SMART" id="SM00732">
    <property type="entry name" value="YqgFc"/>
    <property type="match status" value="1"/>
</dbReference>
<feature type="region of interest" description="Disordered" evidence="2">
    <location>
        <begin position="1"/>
        <end position="50"/>
    </location>
</feature>
<sequence length="538" mass="60810">MENTKQKPAKTLKQPFEKGKKSSQPAKKVKGRRVKKENEPACNSLKQMDNSESEMDIKILERQWEAKDAVAEATNIPTNVAQRVLDLFDQECTIPFIARYRKQITGGMEAEKLREVQQAYEEVKSVMKKSENVMKTLAKEQKLEPALKRSLCNAKTLAEIEHLYAPYKSGGQKTLAGRARVLGLEESALHILENFGSVKNILPGSFVKNDVKGLSTEQEVLTGWQHIMADAIAKNRDILDFVRKQCKSMDVTVTSTKSSTAEKLDKQAFVEGRDTSNYKFENYFNFKVSVQDIKSYQMLAINRGENQKVLTTKIVIPIRIKLATFELCRRKWGVLSRDKETADLIETSIQDAYSRLLEPHICREIRAELTKKAEKDSVDVFSTNLKRLLLIPPLRGRAILGIDPGFKHGCKLALISSTGDLLETNVIHPQRSAKESKTVLQKMLLTHRCETIALGNGTACRETEEFLSSLIQNRTFAPFDVMYCIVNESGVSIYSVTKDAEIEFPKLDPNLRSAVAIARRLQDPLLEYVKVEPKHLGF</sequence>
<feature type="domain" description="YqgF/RNase H-like" evidence="3">
    <location>
        <begin position="397"/>
        <end position="495"/>
    </location>
</feature>
<dbReference type="InterPro" id="IPR023319">
    <property type="entry name" value="Tex-like_HTH_dom_sf"/>
</dbReference>
<organism evidence="4 5">
    <name type="scientific">Limulus polyphemus</name>
    <name type="common">Atlantic horseshoe crab</name>
    <dbReference type="NCBI Taxonomy" id="6850"/>
    <lineage>
        <taxon>Eukaryota</taxon>
        <taxon>Metazoa</taxon>
        <taxon>Ecdysozoa</taxon>
        <taxon>Arthropoda</taxon>
        <taxon>Chelicerata</taxon>
        <taxon>Merostomata</taxon>
        <taxon>Xiphosura</taxon>
        <taxon>Limulidae</taxon>
        <taxon>Limulus</taxon>
    </lineage>
</organism>
<evidence type="ECO:0000256" key="2">
    <source>
        <dbReference type="SAM" id="MobiDB-lite"/>
    </source>
</evidence>
<dbReference type="Pfam" id="PF22706">
    <property type="entry name" value="Tex_central_region"/>
    <property type="match status" value="1"/>
</dbReference>
<dbReference type="InterPro" id="IPR037027">
    <property type="entry name" value="YqgF/RNaseH-like_dom_sf"/>
</dbReference>
<evidence type="ECO:0000313" key="4">
    <source>
        <dbReference type="Proteomes" id="UP000694941"/>
    </source>
</evidence>
<dbReference type="InterPro" id="IPR050437">
    <property type="entry name" value="Ribos_protein_bS1-like"/>
</dbReference>
<dbReference type="PANTHER" id="PTHR10724:SF10">
    <property type="entry name" value="S1 RNA-BINDING DOMAIN-CONTAINING PROTEIN 1"/>
    <property type="match status" value="1"/>
</dbReference>